<feature type="coiled-coil region" evidence="2">
    <location>
        <begin position="7"/>
        <end position="34"/>
    </location>
</feature>
<evidence type="ECO:0000256" key="1">
    <source>
        <dbReference type="ARBA" id="ARBA00023125"/>
    </source>
</evidence>
<keyword evidence="1" id="KW-0238">DNA-binding</keyword>
<dbReference type="InterPro" id="IPR004401">
    <property type="entry name" value="YbaB/EbfC"/>
</dbReference>
<dbReference type="SUPFAM" id="SSF82607">
    <property type="entry name" value="YbaB-like"/>
    <property type="match status" value="1"/>
</dbReference>
<accession>A0A382GN51</accession>
<dbReference type="Pfam" id="PF02575">
    <property type="entry name" value="YbaB_DNA_bd"/>
    <property type="match status" value="1"/>
</dbReference>
<evidence type="ECO:0000313" key="3">
    <source>
        <dbReference type="EMBL" id="SVB76399.1"/>
    </source>
</evidence>
<protein>
    <recommendedName>
        <fullName evidence="4">Nucleoid-associated protein</fullName>
    </recommendedName>
</protein>
<name>A0A382GN51_9ZZZZ</name>
<evidence type="ECO:0000256" key="2">
    <source>
        <dbReference type="SAM" id="Coils"/>
    </source>
</evidence>
<organism evidence="3">
    <name type="scientific">marine metagenome</name>
    <dbReference type="NCBI Taxonomy" id="408172"/>
    <lineage>
        <taxon>unclassified sequences</taxon>
        <taxon>metagenomes</taxon>
        <taxon>ecological metagenomes</taxon>
    </lineage>
</organism>
<dbReference type="NCBIfam" id="TIGR00103">
    <property type="entry name" value="DNA_YbaB_EbfC"/>
    <property type="match status" value="1"/>
</dbReference>
<dbReference type="PANTHER" id="PTHR33449">
    <property type="entry name" value="NUCLEOID-ASSOCIATED PROTEIN YBAB"/>
    <property type="match status" value="1"/>
</dbReference>
<proteinExistence type="inferred from homology"/>
<reference evidence="3" key="1">
    <citation type="submission" date="2018-05" db="EMBL/GenBank/DDBJ databases">
        <authorList>
            <person name="Lanie J.A."/>
            <person name="Ng W.-L."/>
            <person name="Kazmierczak K.M."/>
            <person name="Andrzejewski T.M."/>
            <person name="Davidsen T.M."/>
            <person name="Wayne K.J."/>
            <person name="Tettelin H."/>
            <person name="Glass J.I."/>
            <person name="Rusch D."/>
            <person name="Podicherti R."/>
            <person name="Tsui H.-C.T."/>
            <person name="Winkler M.E."/>
        </authorList>
    </citation>
    <scope>NUCLEOTIDE SEQUENCE</scope>
</reference>
<dbReference type="InterPro" id="IPR036894">
    <property type="entry name" value="YbaB-like_sf"/>
</dbReference>
<dbReference type="GO" id="GO:0003677">
    <property type="term" value="F:DNA binding"/>
    <property type="evidence" value="ECO:0007669"/>
    <property type="project" value="UniProtKB-KW"/>
</dbReference>
<keyword evidence="2" id="KW-0175">Coiled coil</keyword>
<sequence>MLPKGGMNNMLKKAQELQSQMEKAQEELNLIQIEGQAGGGMVSVKVNGHKELVSLEIDPGILKEDIEMIEDMILAAVNQGLQNAGKAAEEKMNSVTGGLMGKIKFPGM</sequence>
<dbReference type="EMBL" id="UINC01056408">
    <property type="protein sequence ID" value="SVB76399.1"/>
    <property type="molecule type" value="Genomic_DNA"/>
</dbReference>
<dbReference type="PANTHER" id="PTHR33449:SF1">
    <property type="entry name" value="NUCLEOID-ASSOCIATED PROTEIN YBAB"/>
    <property type="match status" value="1"/>
</dbReference>
<dbReference type="GO" id="GO:0005829">
    <property type="term" value="C:cytosol"/>
    <property type="evidence" value="ECO:0007669"/>
    <property type="project" value="TreeGrafter"/>
</dbReference>
<dbReference type="PIRSF" id="PIRSF004555">
    <property type="entry name" value="UCP004555"/>
    <property type="match status" value="1"/>
</dbReference>
<dbReference type="AlphaFoldDB" id="A0A382GN51"/>
<dbReference type="Gene3D" id="3.30.1310.10">
    <property type="entry name" value="Nucleoid-associated protein YbaB-like domain"/>
    <property type="match status" value="1"/>
</dbReference>
<evidence type="ECO:0008006" key="4">
    <source>
        <dbReference type="Google" id="ProtNLM"/>
    </source>
</evidence>
<dbReference type="HAMAP" id="MF_00274">
    <property type="entry name" value="DNA_YbaB_EbfC"/>
    <property type="match status" value="1"/>
</dbReference>
<gene>
    <name evidence="3" type="ORF">METZ01_LOCUS229253</name>
</gene>